<accession>A0A067CD15</accession>
<feature type="transmembrane region" description="Helical" evidence="1">
    <location>
        <begin position="167"/>
        <end position="186"/>
    </location>
</feature>
<evidence type="ECO:0000313" key="3">
    <source>
        <dbReference type="Proteomes" id="UP000030745"/>
    </source>
</evidence>
<sequence>MLGCSYTADLAWVAATATAYATGSAAGLGLMASLGVAFMITWYSLRTLDRYAFTALLHAEVGVWASSPALAVALRLVDGAFHIALPCYLLVKYLDAIQLWMSPVSLGLVYVVHHPSVPMPAIVSRLYLPYEFTPPRPPQFWAALYKMELLLCTSIPLLACLVCARSFFMYSLTLLIGAMVMTMQVLRSLLLPKIRGAAATIMHRLLQHGEIQVANPDDATTTVPDTPWDIVVQDHAFWLDWMSDGLVAIGDSFVSGQWEVNPNGQQTLDSIVLRLLTLPVEARREMYQSWYARVVSLAARIFSYPPSSAGLIGAPVAEQYDVSATFRQPYMASSPYFFHGFGLWASPHDSIVEAQERTLHMMAEKLQLQPGDHVLDLHLASCGGVGVFFAKYYNVHVLSILGSRADEGIAAKIARRAGLTDQVQRLVVEPGLDVAHALSTLLPKRFQAIAAAHVVEVLPAMEMPRLLSLLRDKLSQNGRLLLDFVASPTRANTHAWSNKHIVPRQPFVAVSYSTVKAALMSVGWTILEAHSYADHYDKTYVAWNDAFQATWTESYVRELPESFRRTWEFYLLHTAACYRARNLQGYQVTLQPSSL</sequence>
<evidence type="ECO:0000313" key="2">
    <source>
        <dbReference type="EMBL" id="KDO27075.1"/>
    </source>
</evidence>
<organism evidence="2 3">
    <name type="scientific">Saprolegnia parasitica (strain CBS 223.65)</name>
    <dbReference type="NCBI Taxonomy" id="695850"/>
    <lineage>
        <taxon>Eukaryota</taxon>
        <taxon>Sar</taxon>
        <taxon>Stramenopiles</taxon>
        <taxon>Oomycota</taxon>
        <taxon>Saprolegniomycetes</taxon>
        <taxon>Saprolegniales</taxon>
        <taxon>Saprolegniaceae</taxon>
        <taxon>Saprolegnia</taxon>
    </lineage>
</organism>
<dbReference type="OrthoDB" id="412182at2759"/>
<dbReference type="PANTHER" id="PTHR43667:SF2">
    <property type="entry name" value="FATTY ACID C-METHYL TRANSFERASE"/>
    <property type="match status" value="1"/>
</dbReference>
<proteinExistence type="predicted"/>
<dbReference type="KEGG" id="spar:SPRG_07785"/>
<evidence type="ECO:0008006" key="4">
    <source>
        <dbReference type="Google" id="ProtNLM"/>
    </source>
</evidence>
<dbReference type="PANTHER" id="PTHR43667">
    <property type="entry name" value="CYCLOPROPANE-FATTY-ACYL-PHOSPHOLIPID SYNTHASE"/>
    <property type="match status" value="1"/>
</dbReference>
<keyword evidence="3" id="KW-1185">Reference proteome</keyword>
<feature type="transmembrane region" description="Helical" evidence="1">
    <location>
        <begin position="55"/>
        <end position="74"/>
    </location>
</feature>
<dbReference type="Gene3D" id="3.40.50.150">
    <property type="entry name" value="Vaccinia Virus protein VP39"/>
    <property type="match status" value="1"/>
</dbReference>
<dbReference type="InterPro" id="IPR050723">
    <property type="entry name" value="CFA/CMAS"/>
</dbReference>
<feature type="transmembrane region" description="Helical" evidence="1">
    <location>
        <begin position="80"/>
        <end position="101"/>
    </location>
</feature>
<dbReference type="STRING" id="695850.A0A067CD15"/>
<gene>
    <name evidence="2" type="ORF">SPRG_07785</name>
</gene>
<keyword evidence="1" id="KW-1133">Transmembrane helix</keyword>
<keyword evidence="1" id="KW-0472">Membrane</keyword>
<dbReference type="GeneID" id="24130037"/>
<keyword evidence="1" id="KW-0812">Transmembrane</keyword>
<dbReference type="RefSeq" id="XP_012202169.1">
    <property type="nucleotide sequence ID" value="XM_012346779.1"/>
</dbReference>
<dbReference type="Pfam" id="PF02353">
    <property type="entry name" value="CMAS"/>
    <property type="match status" value="1"/>
</dbReference>
<evidence type="ECO:0000256" key="1">
    <source>
        <dbReference type="SAM" id="Phobius"/>
    </source>
</evidence>
<dbReference type="EMBL" id="KK583219">
    <property type="protein sequence ID" value="KDO27075.1"/>
    <property type="molecule type" value="Genomic_DNA"/>
</dbReference>
<feature type="transmembrane region" description="Helical" evidence="1">
    <location>
        <begin position="20"/>
        <end position="43"/>
    </location>
</feature>
<dbReference type="CDD" id="cd02440">
    <property type="entry name" value="AdoMet_MTases"/>
    <property type="match status" value="1"/>
</dbReference>
<dbReference type="InterPro" id="IPR029063">
    <property type="entry name" value="SAM-dependent_MTases_sf"/>
</dbReference>
<dbReference type="OMA" id="CHMLTFV"/>
<protein>
    <recommendedName>
        <fullName evidence="4">Cyclopropane-fatty-acyl-phospholipid synthase</fullName>
    </recommendedName>
</protein>
<dbReference type="AlphaFoldDB" id="A0A067CD15"/>
<dbReference type="SUPFAM" id="SSF53335">
    <property type="entry name" value="S-adenosyl-L-methionine-dependent methyltransferases"/>
    <property type="match status" value="1"/>
</dbReference>
<dbReference type="VEuPathDB" id="FungiDB:SPRG_07785"/>
<feature type="transmembrane region" description="Helical" evidence="1">
    <location>
        <begin position="140"/>
        <end position="160"/>
    </location>
</feature>
<reference evidence="2 3" key="1">
    <citation type="journal article" date="2013" name="PLoS Genet.">
        <title>Distinctive expansion of potential virulence genes in the genome of the oomycete fish pathogen Saprolegnia parasitica.</title>
        <authorList>
            <person name="Jiang R.H."/>
            <person name="de Bruijn I."/>
            <person name="Haas B.J."/>
            <person name="Belmonte R."/>
            <person name="Lobach L."/>
            <person name="Christie J."/>
            <person name="van den Ackerveken G."/>
            <person name="Bottin A."/>
            <person name="Bulone V."/>
            <person name="Diaz-Moreno S.M."/>
            <person name="Dumas B."/>
            <person name="Fan L."/>
            <person name="Gaulin E."/>
            <person name="Govers F."/>
            <person name="Grenville-Briggs L.J."/>
            <person name="Horner N.R."/>
            <person name="Levin J.Z."/>
            <person name="Mammella M."/>
            <person name="Meijer H.J."/>
            <person name="Morris P."/>
            <person name="Nusbaum C."/>
            <person name="Oome S."/>
            <person name="Phillips A.J."/>
            <person name="van Rooyen D."/>
            <person name="Rzeszutek E."/>
            <person name="Saraiva M."/>
            <person name="Secombes C.J."/>
            <person name="Seidl M.F."/>
            <person name="Snel B."/>
            <person name="Stassen J.H."/>
            <person name="Sykes S."/>
            <person name="Tripathy S."/>
            <person name="van den Berg H."/>
            <person name="Vega-Arreguin J.C."/>
            <person name="Wawra S."/>
            <person name="Young S.K."/>
            <person name="Zeng Q."/>
            <person name="Dieguez-Uribeondo J."/>
            <person name="Russ C."/>
            <person name="Tyler B.M."/>
            <person name="van West P."/>
        </authorList>
    </citation>
    <scope>NUCLEOTIDE SEQUENCE [LARGE SCALE GENOMIC DNA]</scope>
    <source>
        <strain evidence="2 3">CBS 223.65</strain>
    </source>
</reference>
<dbReference type="Proteomes" id="UP000030745">
    <property type="component" value="Unassembled WGS sequence"/>
</dbReference>
<name>A0A067CD15_SAPPC</name>